<dbReference type="SUPFAM" id="SSF53383">
    <property type="entry name" value="PLP-dependent transferases"/>
    <property type="match status" value="1"/>
</dbReference>
<evidence type="ECO:0000256" key="2">
    <source>
        <dbReference type="ARBA" id="ARBA00010447"/>
    </source>
</evidence>
<sequence>MSIRRKILRDSKRSLGREGRRIVFEPCAAPPLDRAQFPVLERRIGRDGDRALAYLDNAATALVPRRVTDAVTRFLHTSCANIHRGAHVLAEEATDAYECAREHLAAYLGVEDSARVVLTHGATESLNLAALCWAEHALRPGDIVAVAEDNHHSNIVCWLMLAERRGVELAWIPVKADGRLDYGAWCRIAARAPKVVALVQQSNVIGWMQPDLPRILDDARRMGAFIALDGAQAAAHAPVDLATLPVDFYVLSAHKMMGLTGIGALVCSPRALEGMRPAIGGGGMAARVDARGYVPASGPQGFEAGTPAIAAAVAWDEALSMLEEAGMEAVHRHVAALASRAQRGLSDLPGVRVLGGMPSACASLVSFAVEGVHPHDASAAFDAEGVLVRAGHHCAKPIHAALGVRASVRASFAGYSSEADVDALLRAATLLVERTGRAGR</sequence>
<dbReference type="InterPro" id="IPR015424">
    <property type="entry name" value="PyrdxlP-dep_Trfase"/>
</dbReference>
<dbReference type="InterPro" id="IPR015421">
    <property type="entry name" value="PyrdxlP-dep_Trfase_major"/>
</dbReference>
<evidence type="ECO:0000256" key="1">
    <source>
        <dbReference type="ARBA" id="ARBA00001933"/>
    </source>
</evidence>
<dbReference type="Proteomes" id="UP000278632">
    <property type="component" value="Unassembled WGS sequence"/>
</dbReference>
<proteinExistence type="inferred from homology"/>
<dbReference type="GO" id="GO:0030170">
    <property type="term" value="F:pyridoxal phosphate binding"/>
    <property type="evidence" value="ECO:0007669"/>
    <property type="project" value="InterPro"/>
</dbReference>
<dbReference type="InterPro" id="IPR010970">
    <property type="entry name" value="Cys_dSase_SufS"/>
</dbReference>
<organism evidence="9 10">
    <name type="scientific">Paraeggerthella hongkongensis</name>
    <dbReference type="NCBI Taxonomy" id="230658"/>
    <lineage>
        <taxon>Bacteria</taxon>
        <taxon>Bacillati</taxon>
        <taxon>Actinomycetota</taxon>
        <taxon>Coriobacteriia</taxon>
        <taxon>Eggerthellales</taxon>
        <taxon>Eggerthellaceae</taxon>
        <taxon>Paraeggerthella</taxon>
    </lineage>
</organism>
<protein>
    <recommendedName>
        <fullName evidence="3">cysteine desulfurase</fullName>
        <ecNumber evidence="3">2.8.1.7</ecNumber>
    </recommendedName>
</protein>
<dbReference type="GO" id="GO:0031071">
    <property type="term" value="F:cysteine desulfurase activity"/>
    <property type="evidence" value="ECO:0007669"/>
    <property type="project" value="UniProtKB-EC"/>
</dbReference>
<evidence type="ECO:0000256" key="4">
    <source>
        <dbReference type="ARBA" id="ARBA00022679"/>
    </source>
</evidence>
<comment type="cofactor">
    <cofactor evidence="1 7">
        <name>pyridoxal 5'-phosphate</name>
        <dbReference type="ChEBI" id="CHEBI:597326"/>
    </cofactor>
</comment>
<dbReference type="EMBL" id="QICD01000002">
    <property type="protein sequence ID" value="RNL48467.1"/>
    <property type="molecule type" value="Genomic_DNA"/>
</dbReference>
<evidence type="ECO:0000256" key="7">
    <source>
        <dbReference type="RuleBase" id="RU004504"/>
    </source>
</evidence>
<reference evidence="10" key="1">
    <citation type="submission" date="2018-05" db="EMBL/GenBank/DDBJ databases">
        <title>Genome Sequencing of selected type strains of the family Eggerthellaceae.</title>
        <authorList>
            <person name="Danylec N."/>
            <person name="Stoll D.A."/>
            <person name="Doetsch A."/>
            <person name="Huch M."/>
        </authorList>
    </citation>
    <scope>NUCLEOTIDE SEQUENCE [LARGE SCALE GENOMIC DNA]</scope>
    <source>
        <strain evidence="10">DSM 16106</strain>
    </source>
</reference>
<keyword evidence="4" id="KW-0808">Transferase</keyword>
<gene>
    <name evidence="9" type="ORF">DMP08_02350</name>
</gene>
<dbReference type="PANTHER" id="PTHR43586">
    <property type="entry name" value="CYSTEINE DESULFURASE"/>
    <property type="match status" value="1"/>
</dbReference>
<evidence type="ECO:0000313" key="10">
    <source>
        <dbReference type="Proteomes" id="UP000278632"/>
    </source>
</evidence>
<dbReference type="Gene3D" id="3.40.640.10">
    <property type="entry name" value="Type I PLP-dependent aspartate aminotransferase-like (Major domain)"/>
    <property type="match status" value="1"/>
</dbReference>
<comment type="similarity">
    <text evidence="2">Belongs to the class-V pyridoxal-phosphate-dependent aminotransferase family. Csd subfamily.</text>
</comment>
<dbReference type="Pfam" id="PF00266">
    <property type="entry name" value="Aminotran_5"/>
    <property type="match status" value="1"/>
</dbReference>
<keyword evidence="5" id="KW-0663">Pyridoxal phosphate</keyword>
<dbReference type="PANTHER" id="PTHR43586:SF8">
    <property type="entry name" value="CYSTEINE DESULFURASE 1, CHLOROPLASTIC"/>
    <property type="match status" value="1"/>
</dbReference>
<dbReference type="InterPro" id="IPR000192">
    <property type="entry name" value="Aminotrans_V_dom"/>
</dbReference>
<evidence type="ECO:0000256" key="6">
    <source>
        <dbReference type="ARBA" id="ARBA00050776"/>
    </source>
</evidence>
<comment type="catalytic activity">
    <reaction evidence="6">
        <text>(sulfur carrier)-H + L-cysteine = (sulfur carrier)-SH + L-alanine</text>
        <dbReference type="Rhea" id="RHEA:43892"/>
        <dbReference type="Rhea" id="RHEA-COMP:14737"/>
        <dbReference type="Rhea" id="RHEA-COMP:14739"/>
        <dbReference type="ChEBI" id="CHEBI:29917"/>
        <dbReference type="ChEBI" id="CHEBI:35235"/>
        <dbReference type="ChEBI" id="CHEBI:57972"/>
        <dbReference type="ChEBI" id="CHEBI:64428"/>
        <dbReference type="EC" id="2.8.1.7"/>
    </reaction>
</comment>
<evidence type="ECO:0000259" key="8">
    <source>
        <dbReference type="Pfam" id="PF00266"/>
    </source>
</evidence>
<evidence type="ECO:0000256" key="3">
    <source>
        <dbReference type="ARBA" id="ARBA00012239"/>
    </source>
</evidence>
<dbReference type="GO" id="GO:0006534">
    <property type="term" value="P:cysteine metabolic process"/>
    <property type="evidence" value="ECO:0007669"/>
    <property type="project" value="InterPro"/>
</dbReference>
<dbReference type="InterPro" id="IPR020578">
    <property type="entry name" value="Aminotrans_V_PyrdxlP_BS"/>
</dbReference>
<dbReference type="CDD" id="cd06453">
    <property type="entry name" value="SufS_like"/>
    <property type="match status" value="1"/>
</dbReference>
<comment type="caution">
    <text evidence="9">The sequence shown here is derived from an EMBL/GenBank/DDBJ whole genome shotgun (WGS) entry which is preliminary data.</text>
</comment>
<dbReference type="Gene3D" id="3.90.1150.10">
    <property type="entry name" value="Aspartate Aminotransferase, domain 1"/>
    <property type="match status" value="1"/>
</dbReference>
<feature type="domain" description="Aminotransferase class V" evidence="8">
    <location>
        <begin position="54"/>
        <end position="424"/>
    </location>
</feature>
<dbReference type="PROSITE" id="PS00595">
    <property type="entry name" value="AA_TRANSFER_CLASS_5"/>
    <property type="match status" value="1"/>
</dbReference>
<dbReference type="InterPro" id="IPR015422">
    <property type="entry name" value="PyrdxlP-dep_Trfase_small"/>
</dbReference>
<evidence type="ECO:0000256" key="5">
    <source>
        <dbReference type="ARBA" id="ARBA00022898"/>
    </source>
</evidence>
<accession>A0A3N0BKL4</accession>
<keyword evidence="10" id="KW-1185">Reference proteome</keyword>
<dbReference type="AlphaFoldDB" id="A0A3N0BKL4"/>
<evidence type="ECO:0000313" key="9">
    <source>
        <dbReference type="EMBL" id="RNL48467.1"/>
    </source>
</evidence>
<dbReference type="EC" id="2.8.1.7" evidence="3"/>
<name>A0A3N0BKL4_9ACTN</name>